<dbReference type="Pfam" id="PF00486">
    <property type="entry name" value="Trans_reg_C"/>
    <property type="match status" value="1"/>
</dbReference>
<proteinExistence type="inferred from homology"/>
<dbReference type="Pfam" id="PF03704">
    <property type="entry name" value="BTAD"/>
    <property type="match status" value="1"/>
</dbReference>
<dbReference type="InterPro" id="IPR036388">
    <property type="entry name" value="WH-like_DNA-bd_sf"/>
</dbReference>
<evidence type="ECO:0000256" key="1">
    <source>
        <dbReference type="ARBA" id="ARBA00005820"/>
    </source>
</evidence>
<dbReference type="Gene3D" id="1.10.10.10">
    <property type="entry name" value="Winged helix-like DNA-binding domain superfamily/Winged helix DNA-binding domain"/>
    <property type="match status" value="1"/>
</dbReference>
<comment type="similarity">
    <text evidence="1">Belongs to the AfsR/DnrI/RedD regulatory family.</text>
</comment>
<dbReference type="Proteomes" id="UP000198921">
    <property type="component" value="Unassembled WGS sequence"/>
</dbReference>
<organism evidence="5 6">
    <name type="scientific">Geodermatophilus africanus</name>
    <dbReference type="NCBI Taxonomy" id="1137993"/>
    <lineage>
        <taxon>Bacteria</taxon>
        <taxon>Bacillati</taxon>
        <taxon>Actinomycetota</taxon>
        <taxon>Actinomycetes</taxon>
        <taxon>Geodermatophilales</taxon>
        <taxon>Geodermatophilaceae</taxon>
        <taxon>Geodermatophilus</taxon>
    </lineage>
</organism>
<reference evidence="6" key="1">
    <citation type="submission" date="2016-10" db="EMBL/GenBank/DDBJ databases">
        <authorList>
            <person name="Varghese N."/>
            <person name="Submissions S."/>
        </authorList>
    </citation>
    <scope>NUCLEOTIDE SEQUENCE [LARGE SCALE GENOMIC DNA]</scope>
    <source>
        <strain evidence="6">DSM 45422</strain>
    </source>
</reference>
<dbReference type="PANTHER" id="PTHR47691">
    <property type="entry name" value="REGULATOR-RELATED"/>
    <property type="match status" value="1"/>
</dbReference>
<accession>A0A1H3PP20</accession>
<evidence type="ECO:0000313" key="5">
    <source>
        <dbReference type="EMBL" id="SDZ02149.1"/>
    </source>
</evidence>
<dbReference type="GO" id="GO:0003677">
    <property type="term" value="F:DNA binding"/>
    <property type="evidence" value="ECO:0007669"/>
    <property type="project" value="UniProtKB-KW"/>
</dbReference>
<evidence type="ECO:0000259" key="3">
    <source>
        <dbReference type="SMART" id="SM00862"/>
    </source>
</evidence>
<dbReference type="SUPFAM" id="SSF48452">
    <property type="entry name" value="TPR-like"/>
    <property type="match status" value="2"/>
</dbReference>
<feature type="domain" description="Bacterial transcriptional activator" evidence="4">
    <location>
        <begin position="97"/>
        <end position="240"/>
    </location>
</feature>
<dbReference type="CDD" id="cd15831">
    <property type="entry name" value="BTAD"/>
    <property type="match status" value="1"/>
</dbReference>
<dbReference type="PANTHER" id="PTHR47691:SF3">
    <property type="entry name" value="HTH-TYPE TRANSCRIPTIONAL REGULATOR RV0890C-RELATED"/>
    <property type="match status" value="1"/>
</dbReference>
<dbReference type="SUPFAM" id="SSF46894">
    <property type="entry name" value="C-terminal effector domain of the bipartite response regulators"/>
    <property type="match status" value="1"/>
</dbReference>
<gene>
    <name evidence="5" type="ORF">SAMN05660209_04402</name>
</gene>
<dbReference type="GO" id="GO:0000160">
    <property type="term" value="P:phosphorelay signal transduction system"/>
    <property type="evidence" value="ECO:0007669"/>
    <property type="project" value="InterPro"/>
</dbReference>
<dbReference type="GO" id="GO:0006355">
    <property type="term" value="P:regulation of DNA-templated transcription"/>
    <property type="evidence" value="ECO:0007669"/>
    <property type="project" value="InterPro"/>
</dbReference>
<dbReference type="SUPFAM" id="SSF52540">
    <property type="entry name" value="P-loop containing nucleoside triphosphate hydrolases"/>
    <property type="match status" value="1"/>
</dbReference>
<evidence type="ECO:0000259" key="4">
    <source>
        <dbReference type="SMART" id="SM01043"/>
    </source>
</evidence>
<dbReference type="InterPro" id="IPR001867">
    <property type="entry name" value="OmpR/PhoB-type_DNA-bd"/>
</dbReference>
<evidence type="ECO:0000256" key="2">
    <source>
        <dbReference type="ARBA" id="ARBA00023125"/>
    </source>
</evidence>
<dbReference type="Gene3D" id="3.40.50.300">
    <property type="entry name" value="P-loop containing nucleotide triphosphate hydrolases"/>
    <property type="match status" value="1"/>
</dbReference>
<dbReference type="EMBL" id="FNOT01000016">
    <property type="protein sequence ID" value="SDZ02149.1"/>
    <property type="molecule type" value="Genomic_DNA"/>
</dbReference>
<dbReference type="STRING" id="1137993.SAMN05660209_04402"/>
<dbReference type="SMART" id="SM00862">
    <property type="entry name" value="Trans_reg_C"/>
    <property type="match status" value="1"/>
</dbReference>
<dbReference type="InterPro" id="IPR016032">
    <property type="entry name" value="Sig_transdc_resp-reg_C-effctor"/>
</dbReference>
<dbReference type="RefSeq" id="WP_091160963.1">
    <property type="nucleotide sequence ID" value="NZ_FNOT01000016.1"/>
</dbReference>
<sequence>MQFRVLGPIEVDTGDGAVRTPGGAQGRALLTALVLQGGALVPTHRLAEAMWGEQPPADVDNAVHVAVRRLRLGLGPAGTRLVTGPRGYRLDLRGEPTDADLFEEDCRAARAGTALNPADAVALFDRALARWRGPAFGECAESFARPAAVHLEEARRVATEDRAEALLRAGRIEEAVAAAGDLVAAHPLTDRPVLLLMQSLATAGRVADALAAYRRHRELVHEELGLEPASQLRDLQARILREDVGSPVLRTVPPGPARLPRRPSALIGREDEVAALAAALGDPGLLTLIGPGGVGKTRLALELAHGWAAAARPVWWVDLVPVLPARVVDAIAAATGVEVPSGPDPAGGLCAALATARGVLVLDNAEHLLDPVAALVERLLDCAPGLTVLVTSRERLDLPGEGVRMLPPLPLPQGADRGNPAVRLFLARAPTLGPAPDDRDLAMVAQLCHRLDGLPLAIELGAARAEGLGLAVLADRLTDRLDLLGVGRRTADRRHRTMHAVVEWSHDLLAPDEAILFRRLGAFPATFTLDQVEAVCTDDAVPVQAIPVLLARLVQRSLVQLARPDRFRLLETLRSFATEQLEAAGDRTRMRDRHARDTAARLTTTYPQLWSEQEPEAVGALTALTPDLHAAWEYGAEHDRALALRLAGEIYDFAYFRQRLDLLRWGLPAAGWAVEEPELAAALGTAAAATWSAGRMTEAAAIAERGIAVAGGPDALAAALPMEVSADIAMFLGRTDEAVARYRRHAALRRARGEPGPALCAELAVAHALINGQRATEAAGIVAEALPRAVRSANPTALAWAHYLAAEVAADTDPDRAAAGYRTAIDCAARADSRLFGTMAASSAAALQSRAGSVRAALEAFPAVLDQWVKLGNDAALAWTLMHVVVLLARAKADEDAAVLAGAMLARADAQPAFAVDMERIDATLQGIRTRIEEPASTAALDAGSSLTWTATLQHARRALTDAAAARHEPAVRAPSP</sequence>
<keyword evidence="2" id="KW-0238">DNA-binding</keyword>
<dbReference type="OrthoDB" id="33864at2"/>
<dbReference type="SMART" id="SM01043">
    <property type="entry name" value="BTAD"/>
    <property type="match status" value="1"/>
</dbReference>
<feature type="domain" description="OmpR/PhoB-type" evidence="3">
    <location>
        <begin position="15"/>
        <end position="90"/>
    </location>
</feature>
<dbReference type="InterPro" id="IPR027417">
    <property type="entry name" value="P-loop_NTPase"/>
</dbReference>
<dbReference type="Gene3D" id="1.25.40.10">
    <property type="entry name" value="Tetratricopeptide repeat domain"/>
    <property type="match status" value="1"/>
</dbReference>
<keyword evidence="6" id="KW-1185">Reference proteome</keyword>
<evidence type="ECO:0000313" key="6">
    <source>
        <dbReference type="Proteomes" id="UP000198921"/>
    </source>
</evidence>
<name>A0A1H3PP20_9ACTN</name>
<dbReference type="InterPro" id="IPR011990">
    <property type="entry name" value="TPR-like_helical_dom_sf"/>
</dbReference>
<protein>
    <submittedName>
        <fullName evidence="5">Predicted ATPase</fullName>
    </submittedName>
</protein>
<dbReference type="InterPro" id="IPR005158">
    <property type="entry name" value="BTAD"/>
</dbReference>
<dbReference type="AlphaFoldDB" id="A0A1H3PP20"/>